<protein>
    <recommendedName>
        <fullName evidence="3">ATPase</fullName>
    </recommendedName>
</protein>
<dbReference type="RefSeq" id="WP_146927375.1">
    <property type="nucleotide sequence ID" value="NZ_BJUB01000006.1"/>
</dbReference>
<evidence type="ECO:0000313" key="2">
    <source>
        <dbReference type="Proteomes" id="UP000321118"/>
    </source>
</evidence>
<evidence type="ECO:0008006" key="3">
    <source>
        <dbReference type="Google" id="ProtNLM"/>
    </source>
</evidence>
<keyword evidence="2" id="KW-1185">Reference proteome</keyword>
<dbReference type="EMBL" id="BJUB01000006">
    <property type="protein sequence ID" value="GEK21571.1"/>
    <property type="molecule type" value="Genomic_DNA"/>
</dbReference>
<organism evidence="1 2">
    <name type="scientific">Cellulomonas xylanilytica</name>
    <dbReference type="NCBI Taxonomy" id="233583"/>
    <lineage>
        <taxon>Bacteria</taxon>
        <taxon>Bacillati</taxon>
        <taxon>Actinomycetota</taxon>
        <taxon>Actinomycetes</taxon>
        <taxon>Micrococcales</taxon>
        <taxon>Cellulomonadaceae</taxon>
        <taxon>Cellulomonas</taxon>
    </lineage>
</organism>
<dbReference type="OrthoDB" id="3291843at2"/>
<gene>
    <name evidence="1" type="ORF">CXY01_20910</name>
</gene>
<reference evidence="1 2" key="1">
    <citation type="submission" date="2019-07" db="EMBL/GenBank/DDBJ databases">
        <title>Whole genome shotgun sequence of Cellulomonas xylanilytica NBRC 101102.</title>
        <authorList>
            <person name="Hosoyama A."/>
            <person name="Uohara A."/>
            <person name="Ohji S."/>
            <person name="Ichikawa N."/>
        </authorList>
    </citation>
    <scope>NUCLEOTIDE SEQUENCE [LARGE SCALE GENOMIC DNA]</scope>
    <source>
        <strain evidence="1 2">NBRC 101102</strain>
    </source>
</reference>
<sequence length="163" mass="17040">MTDEDPTTRPEGLTGVLDAIASAVANARAMPMSSSVLVNRAELLDLVDQARDVLPSQLSRADEVLADADTARSAAQADADALLAQARAQAAALVDREAVVVAAQERAAALVAEAEQVAEGLRRDADDYCDRRLADFEIDLGKVLSQVQAGRAKLAGRLGGDES</sequence>
<dbReference type="Proteomes" id="UP000321118">
    <property type="component" value="Unassembled WGS sequence"/>
</dbReference>
<evidence type="ECO:0000313" key="1">
    <source>
        <dbReference type="EMBL" id="GEK21571.1"/>
    </source>
</evidence>
<comment type="caution">
    <text evidence="1">The sequence shown here is derived from an EMBL/GenBank/DDBJ whole genome shotgun (WGS) entry which is preliminary data.</text>
</comment>
<dbReference type="AlphaFoldDB" id="A0A510V6M6"/>
<accession>A0A510V6M6</accession>
<proteinExistence type="predicted"/>
<name>A0A510V6M6_9CELL</name>